<protein>
    <recommendedName>
        <fullName evidence="1">Carboxymuconolactone decarboxylase-like domain-containing protein</fullName>
    </recommendedName>
</protein>
<evidence type="ECO:0000313" key="3">
    <source>
        <dbReference type="Proteomes" id="UP001499924"/>
    </source>
</evidence>
<dbReference type="PANTHER" id="PTHR34846">
    <property type="entry name" value="4-CARBOXYMUCONOLACTONE DECARBOXYLASE FAMILY PROTEIN (AFU_ORTHOLOGUE AFUA_6G11590)"/>
    <property type="match status" value="1"/>
</dbReference>
<organism evidence="2 3">
    <name type="scientific">Blastococcus jejuensis</name>
    <dbReference type="NCBI Taxonomy" id="351224"/>
    <lineage>
        <taxon>Bacteria</taxon>
        <taxon>Bacillati</taxon>
        <taxon>Actinomycetota</taxon>
        <taxon>Actinomycetes</taxon>
        <taxon>Geodermatophilales</taxon>
        <taxon>Geodermatophilaceae</taxon>
        <taxon>Blastococcus</taxon>
    </lineage>
</organism>
<reference evidence="3" key="1">
    <citation type="journal article" date="2019" name="Int. J. Syst. Evol. Microbiol.">
        <title>The Global Catalogue of Microorganisms (GCM) 10K type strain sequencing project: providing services to taxonomists for standard genome sequencing and annotation.</title>
        <authorList>
            <consortium name="The Broad Institute Genomics Platform"/>
            <consortium name="The Broad Institute Genome Sequencing Center for Infectious Disease"/>
            <person name="Wu L."/>
            <person name="Ma J."/>
        </authorList>
    </citation>
    <scope>NUCLEOTIDE SEQUENCE [LARGE SCALE GENOMIC DNA]</scope>
    <source>
        <strain evidence="3">JCM 15614</strain>
    </source>
</reference>
<dbReference type="InterPro" id="IPR029032">
    <property type="entry name" value="AhpD-like"/>
</dbReference>
<evidence type="ECO:0000259" key="1">
    <source>
        <dbReference type="Pfam" id="PF02627"/>
    </source>
</evidence>
<sequence>MPRPHISYVPLENMDERMQEEMHRCAREGTPRPESSAVRAHVPEAFWAFADSWKALFHSGVCDHAIKELCRVYISRTVKCEFCGNQRSIKAAKAGLEEMQYDELLNFEKSEKYDDRQKAALAYAEAIAWGMPADEEGFWARLHQHFSEPELVELGCCIALTFGQQSWIRLLGIDHHQYLAGTDASMAPGFRTAEELAQTKAREDYWATSPTAAP</sequence>
<dbReference type="Gene3D" id="1.20.1290.10">
    <property type="entry name" value="AhpD-like"/>
    <property type="match status" value="1"/>
</dbReference>
<keyword evidence="3" id="KW-1185">Reference proteome</keyword>
<dbReference type="EMBL" id="BAAAVV010000001">
    <property type="protein sequence ID" value="GAA3157554.1"/>
    <property type="molecule type" value="Genomic_DNA"/>
</dbReference>
<accession>A0ABP6NSR1</accession>
<dbReference type="Proteomes" id="UP001499924">
    <property type="component" value="Unassembled WGS sequence"/>
</dbReference>
<dbReference type="Pfam" id="PF02627">
    <property type="entry name" value="CMD"/>
    <property type="match status" value="1"/>
</dbReference>
<gene>
    <name evidence="2" type="ORF">GCM10010531_06120</name>
</gene>
<dbReference type="PANTHER" id="PTHR34846:SF10">
    <property type="entry name" value="CYTOPLASMIC PROTEIN"/>
    <property type="match status" value="1"/>
</dbReference>
<proteinExistence type="predicted"/>
<evidence type="ECO:0000313" key="2">
    <source>
        <dbReference type="EMBL" id="GAA3157554.1"/>
    </source>
</evidence>
<dbReference type="InterPro" id="IPR003779">
    <property type="entry name" value="CMD-like"/>
</dbReference>
<name>A0ABP6NSR1_9ACTN</name>
<feature type="domain" description="Carboxymuconolactone decarboxylase-like" evidence="1">
    <location>
        <begin position="43"/>
        <end position="126"/>
    </location>
</feature>
<dbReference type="SUPFAM" id="SSF69118">
    <property type="entry name" value="AhpD-like"/>
    <property type="match status" value="1"/>
</dbReference>
<dbReference type="RefSeq" id="WP_344687028.1">
    <property type="nucleotide sequence ID" value="NZ_BAAAVV010000001.1"/>
</dbReference>
<comment type="caution">
    <text evidence="2">The sequence shown here is derived from an EMBL/GenBank/DDBJ whole genome shotgun (WGS) entry which is preliminary data.</text>
</comment>